<name>A0A6A6DJH9_9PEZI</name>
<feature type="compositionally biased region" description="Pro residues" evidence="1">
    <location>
        <begin position="617"/>
        <end position="631"/>
    </location>
</feature>
<sequence length="673" mass="75838">MPPYTEITEGEPMLQEEVITAKSAGDNAQTDATEYGDAESDGYVVMKHAIPEDIITEIKVDENEFEVSPSGQYKVFGKVTPGQVVEHFVKHVSKQPLIDLGVSKINAEKAPKAIIFGQYLVDTSKRQSRFAGPPSSVYVTIATSERLSPDEGLPEFVRRSHKITQVRTLNEIFAIDTVKITLHKGWAIAWTSELACKWPHGGGGSFPEHFSHDHFVGRQQPTTGEEGRFPIYVRAVKDRLTKHGFTRTFQLDQDPARQDKLTTWIEYLGYEYWWYDQYALSKRQQQRLDDAWKKLVDVKVLRPFETQEFICSTESGFLEQNEEDRAKEVVESAKSAVMLAQKTISDPRRNYRSPKESQQRLLEAQSKLDAEVKKYDSIKRRNSLIDEFTERTKNIRIAKEDAECHSILLQWMLQQLPLIELELKQSDTAGNDSDGRGRRRRLKLDRAGELGEEQSPTDQSSDDGGIASTLQGGERRKRRSHDTVDEERPSKRSRHNGQNRCLSDRKTSESVDTTAATGGSHGSKTAASRTVRGERKLTKLADKRGRGVKAGNFSSLGHSLRSRKKSTLDTPQPSTATKSLRRSTRIAEREQQLCTAIAVSSDSVKRPHQRTSKPTQMPTPPLTEPQEPEAPSPATKSAKRSRSKQSGRRDTSKPQGISKKKKKGRPRSRPSSD</sequence>
<evidence type="ECO:0000313" key="2">
    <source>
        <dbReference type="EMBL" id="KAF2179631.1"/>
    </source>
</evidence>
<proteinExistence type="predicted"/>
<organism evidence="2 3">
    <name type="scientific">Zopfia rhizophila CBS 207.26</name>
    <dbReference type="NCBI Taxonomy" id="1314779"/>
    <lineage>
        <taxon>Eukaryota</taxon>
        <taxon>Fungi</taxon>
        <taxon>Dikarya</taxon>
        <taxon>Ascomycota</taxon>
        <taxon>Pezizomycotina</taxon>
        <taxon>Dothideomycetes</taxon>
        <taxon>Dothideomycetes incertae sedis</taxon>
        <taxon>Zopfiaceae</taxon>
        <taxon>Zopfia</taxon>
    </lineage>
</organism>
<feature type="compositionally biased region" description="Polar residues" evidence="1">
    <location>
        <begin position="568"/>
        <end position="578"/>
    </location>
</feature>
<reference evidence="2" key="1">
    <citation type="journal article" date="2020" name="Stud. Mycol.">
        <title>101 Dothideomycetes genomes: a test case for predicting lifestyles and emergence of pathogens.</title>
        <authorList>
            <person name="Haridas S."/>
            <person name="Albert R."/>
            <person name="Binder M."/>
            <person name="Bloem J."/>
            <person name="Labutti K."/>
            <person name="Salamov A."/>
            <person name="Andreopoulos B."/>
            <person name="Baker S."/>
            <person name="Barry K."/>
            <person name="Bills G."/>
            <person name="Bluhm B."/>
            <person name="Cannon C."/>
            <person name="Castanera R."/>
            <person name="Culley D."/>
            <person name="Daum C."/>
            <person name="Ezra D."/>
            <person name="Gonzalez J."/>
            <person name="Henrissat B."/>
            <person name="Kuo A."/>
            <person name="Liang C."/>
            <person name="Lipzen A."/>
            <person name="Lutzoni F."/>
            <person name="Magnuson J."/>
            <person name="Mondo S."/>
            <person name="Nolan M."/>
            <person name="Ohm R."/>
            <person name="Pangilinan J."/>
            <person name="Park H.-J."/>
            <person name="Ramirez L."/>
            <person name="Alfaro M."/>
            <person name="Sun H."/>
            <person name="Tritt A."/>
            <person name="Yoshinaga Y."/>
            <person name="Zwiers L.-H."/>
            <person name="Turgeon B."/>
            <person name="Goodwin S."/>
            <person name="Spatafora J."/>
            <person name="Crous P."/>
            <person name="Grigoriev I."/>
        </authorList>
    </citation>
    <scope>NUCLEOTIDE SEQUENCE</scope>
    <source>
        <strain evidence="2">CBS 207.26</strain>
    </source>
</reference>
<feature type="compositionally biased region" description="Basic residues" evidence="1">
    <location>
        <begin position="658"/>
        <end position="673"/>
    </location>
</feature>
<accession>A0A6A6DJH9</accession>
<feature type="region of interest" description="Disordered" evidence="1">
    <location>
        <begin position="445"/>
        <end position="673"/>
    </location>
</feature>
<feature type="compositionally biased region" description="Basic residues" evidence="1">
    <location>
        <begin position="637"/>
        <end position="646"/>
    </location>
</feature>
<protein>
    <submittedName>
        <fullName evidence="2">Uncharacterized protein</fullName>
    </submittedName>
</protein>
<gene>
    <name evidence="2" type="ORF">K469DRAFT_753827</name>
</gene>
<keyword evidence="3" id="KW-1185">Reference proteome</keyword>
<dbReference type="AlphaFoldDB" id="A0A6A6DJH9"/>
<feature type="compositionally biased region" description="Polar residues" evidence="1">
    <location>
        <begin position="510"/>
        <end position="528"/>
    </location>
</feature>
<feature type="compositionally biased region" description="Basic and acidic residues" evidence="1">
    <location>
        <begin position="531"/>
        <end position="545"/>
    </location>
</feature>
<dbReference type="OrthoDB" id="3775941at2759"/>
<feature type="compositionally biased region" description="Polar residues" evidence="1">
    <location>
        <begin position="592"/>
        <end position="602"/>
    </location>
</feature>
<evidence type="ECO:0000313" key="3">
    <source>
        <dbReference type="Proteomes" id="UP000800200"/>
    </source>
</evidence>
<feature type="compositionally biased region" description="Basic and acidic residues" evidence="1">
    <location>
        <begin position="481"/>
        <end position="490"/>
    </location>
</feature>
<dbReference type="Proteomes" id="UP000800200">
    <property type="component" value="Unassembled WGS sequence"/>
</dbReference>
<evidence type="ECO:0000256" key="1">
    <source>
        <dbReference type="SAM" id="MobiDB-lite"/>
    </source>
</evidence>
<dbReference type="EMBL" id="ML994664">
    <property type="protein sequence ID" value="KAF2179631.1"/>
    <property type="molecule type" value="Genomic_DNA"/>
</dbReference>